<evidence type="ECO:0000313" key="2">
    <source>
        <dbReference type="Proteomes" id="UP000190961"/>
    </source>
</evidence>
<reference evidence="1 2" key="1">
    <citation type="submission" date="2017-02" db="EMBL/GenBank/DDBJ databases">
        <authorList>
            <person name="Peterson S.W."/>
        </authorList>
    </citation>
    <scope>NUCLEOTIDE SEQUENCE [LARGE SCALE GENOMIC DNA]</scope>
    <source>
        <strain evidence="1 2">DSM 25262</strain>
    </source>
</reference>
<organism evidence="1 2">
    <name type="scientific">Ohtaekwangia koreensis</name>
    <dbReference type="NCBI Taxonomy" id="688867"/>
    <lineage>
        <taxon>Bacteria</taxon>
        <taxon>Pseudomonadati</taxon>
        <taxon>Bacteroidota</taxon>
        <taxon>Cytophagia</taxon>
        <taxon>Cytophagales</taxon>
        <taxon>Fulvivirgaceae</taxon>
        <taxon>Ohtaekwangia</taxon>
    </lineage>
</organism>
<name>A0A1T5M6J1_9BACT</name>
<sequence>MKAEGIECKVYFNRYIRKNTLCVLIALSLLTINSCKDDDDDADSSQAEGCVIIHYTNTYSGTESPTVTYTNTSDIVYAYDDQGNETGFTVKHDYVYSDGTTASYSGSNNYQYDSEGFRIRTVSQSNRTERDKSTSFGSYNTEYTYENNRLIKSTSEDTWNGGPKTTSSYLYEYNSDGNLIKFTNVNYNEVMTIDYNGKSIQKITKVDAKGSSTSPFFEYNSKGLIVKWIETRGAYTEEYRFEYDANGQVTRQERFINGKNSSASVSEYDTKQSIYAKKDTRPKGHPLIPGYYPDVVYKNNVVRAMYYEGNAEGNAWELTGSSVHVYNYNASGFPVSSTAKGFDKNGAPTNTASTTYEYKDCQ</sequence>
<gene>
    <name evidence="1" type="ORF">SAMN05660236_4534</name>
</gene>
<dbReference type="Proteomes" id="UP000190961">
    <property type="component" value="Unassembled WGS sequence"/>
</dbReference>
<dbReference type="OrthoDB" id="953290at2"/>
<dbReference type="EMBL" id="FUZU01000003">
    <property type="protein sequence ID" value="SKC83743.1"/>
    <property type="molecule type" value="Genomic_DNA"/>
</dbReference>
<dbReference type="RefSeq" id="WP_079689052.1">
    <property type="nucleotide sequence ID" value="NZ_FUZU01000003.1"/>
</dbReference>
<evidence type="ECO:0000313" key="1">
    <source>
        <dbReference type="EMBL" id="SKC83743.1"/>
    </source>
</evidence>
<keyword evidence="2" id="KW-1185">Reference proteome</keyword>
<proteinExistence type="predicted"/>
<accession>A0A1T5M6J1</accession>
<protein>
    <submittedName>
        <fullName evidence="1">YD repeat-containing protein</fullName>
    </submittedName>
</protein>
<dbReference type="AlphaFoldDB" id="A0A1T5M6J1"/>